<organism evidence="1">
    <name type="scientific">Micrurus spixii</name>
    <name type="common">Amazon coral snake</name>
    <dbReference type="NCBI Taxonomy" id="129469"/>
    <lineage>
        <taxon>Eukaryota</taxon>
        <taxon>Metazoa</taxon>
        <taxon>Chordata</taxon>
        <taxon>Craniata</taxon>
        <taxon>Vertebrata</taxon>
        <taxon>Euteleostomi</taxon>
        <taxon>Lepidosauria</taxon>
        <taxon>Squamata</taxon>
        <taxon>Bifurcata</taxon>
        <taxon>Unidentata</taxon>
        <taxon>Episquamata</taxon>
        <taxon>Toxicofera</taxon>
        <taxon>Serpentes</taxon>
        <taxon>Colubroidea</taxon>
        <taxon>Elapidae</taxon>
        <taxon>Elapinae</taxon>
        <taxon>Micrurus</taxon>
    </lineage>
</organism>
<name>A0A2D4ME31_9SAUR</name>
<proteinExistence type="predicted"/>
<protein>
    <submittedName>
        <fullName evidence="1">Uncharacterized protein</fullName>
    </submittedName>
</protein>
<sequence>MRARQLVFACRSTGNQNSSSPERMCVPASWSSHMHALPVSGAPTCRLGEPLFQFLARAPAPILALCVEKVSPHCLISFQTSDCPDDIQVTSVRHLIKLTTTYYFIR</sequence>
<dbReference type="AlphaFoldDB" id="A0A2D4ME31"/>
<evidence type="ECO:0000313" key="1">
    <source>
        <dbReference type="EMBL" id="LAB31650.1"/>
    </source>
</evidence>
<accession>A0A2D4ME31</accession>
<reference evidence="1" key="1">
    <citation type="submission" date="2017-07" db="EMBL/GenBank/DDBJ databases">
        <authorList>
            <person name="Mikheyev A."/>
            <person name="Grau M."/>
        </authorList>
    </citation>
    <scope>NUCLEOTIDE SEQUENCE</scope>
    <source>
        <tissue evidence="1">Venom_gland</tissue>
    </source>
</reference>
<reference evidence="1" key="2">
    <citation type="submission" date="2017-11" db="EMBL/GenBank/DDBJ databases">
        <title>Coralsnake Venomics: Analyses of Venom Gland Transcriptomes and Proteomes of Six Brazilian Taxa.</title>
        <authorList>
            <person name="Aird S.D."/>
            <person name="Jorge da Silva N."/>
            <person name="Qiu L."/>
            <person name="Villar-Briones A."/>
            <person name="Aparecida-Saddi V."/>
            <person name="Campos-Telles M.P."/>
            <person name="Grau M."/>
            <person name="Mikheyev A.S."/>
        </authorList>
    </citation>
    <scope>NUCLEOTIDE SEQUENCE</scope>
    <source>
        <tissue evidence="1">Venom_gland</tissue>
    </source>
</reference>
<dbReference type="EMBL" id="IACM01088255">
    <property type="protein sequence ID" value="LAB31650.1"/>
    <property type="molecule type" value="Transcribed_RNA"/>
</dbReference>